<comment type="catalytic activity">
    <reaction evidence="7">
        <text>a 2'-deoxycytidine in DNA + S-adenosyl-L-methionine = a 5-methyl-2'-deoxycytidine in DNA + S-adenosyl-L-homocysteine + H(+)</text>
        <dbReference type="Rhea" id="RHEA:13681"/>
        <dbReference type="Rhea" id="RHEA-COMP:11369"/>
        <dbReference type="Rhea" id="RHEA-COMP:11370"/>
        <dbReference type="ChEBI" id="CHEBI:15378"/>
        <dbReference type="ChEBI" id="CHEBI:57856"/>
        <dbReference type="ChEBI" id="CHEBI:59789"/>
        <dbReference type="ChEBI" id="CHEBI:85452"/>
        <dbReference type="ChEBI" id="CHEBI:85454"/>
        <dbReference type="EC" id="2.1.1.37"/>
    </reaction>
</comment>
<dbReference type="PRINTS" id="PR00105">
    <property type="entry name" value="C5METTRFRASE"/>
</dbReference>
<protein>
    <recommendedName>
        <fullName evidence="7">Cytosine-specific methyltransferase</fullName>
        <ecNumber evidence="7">2.1.1.37</ecNumber>
    </recommendedName>
</protein>
<keyword evidence="1 5" id="KW-0489">Methyltransferase</keyword>
<comment type="similarity">
    <text evidence="5 6">Belongs to the class I-like SAM-binding methyltransferase superfamily. C5-methyltransferase family.</text>
</comment>
<dbReference type="PROSITE" id="PS00095">
    <property type="entry name" value="C5_MTASE_2"/>
    <property type="match status" value="1"/>
</dbReference>
<proteinExistence type="inferred from homology"/>
<dbReference type="SUPFAM" id="SSF53335">
    <property type="entry name" value="S-adenosyl-L-methionine-dependent methyltransferases"/>
    <property type="match status" value="1"/>
</dbReference>
<evidence type="ECO:0000313" key="8">
    <source>
        <dbReference type="EMBL" id="MXR44029.1"/>
    </source>
</evidence>
<dbReference type="GO" id="GO:0009307">
    <property type="term" value="P:DNA restriction-modification system"/>
    <property type="evidence" value="ECO:0007669"/>
    <property type="project" value="UniProtKB-KW"/>
</dbReference>
<dbReference type="PROSITE" id="PS51679">
    <property type="entry name" value="SAM_MT_C5"/>
    <property type="match status" value="1"/>
</dbReference>
<dbReference type="AlphaFoldDB" id="A0ABD6IEE0"/>
<dbReference type="Proteomes" id="UP001193384">
    <property type="component" value="Unassembled WGS sequence"/>
</dbReference>
<reference evidence="8 9" key="1">
    <citation type="submission" date="2018-07" db="EMBL/GenBank/DDBJ databases">
        <title>Genetic characterization of Mycoplasma hyopneumoniae, M. hyorhinis and M. flocculare isolates through whole genome sequencing analysis: comparative analysis of sequence types and putative genes involved in virulence.</title>
        <authorList>
            <person name="Fourour S."/>
            <person name="Lucas P."/>
            <person name="Touzain F."/>
            <person name="Tocqueville V."/>
            <person name="Kempf I."/>
            <person name="Marois-Crehan C."/>
        </authorList>
    </citation>
    <scope>NUCLEOTIDE SEQUENCE [LARGE SCALE GENOMIC DNA]</scope>
    <source>
        <strain evidence="8 9">MHR389</strain>
    </source>
</reference>
<feature type="active site" evidence="5">
    <location>
        <position position="83"/>
    </location>
</feature>
<accession>A0ABD6IEE0</accession>
<dbReference type="PROSITE" id="PS00094">
    <property type="entry name" value="C5_MTASE_1"/>
    <property type="match status" value="1"/>
</dbReference>
<evidence type="ECO:0000256" key="3">
    <source>
        <dbReference type="ARBA" id="ARBA00022691"/>
    </source>
</evidence>
<evidence type="ECO:0000256" key="6">
    <source>
        <dbReference type="RuleBase" id="RU000416"/>
    </source>
</evidence>
<dbReference type="EMBL" id="QQQW01000034">
    <property type="protein sequence ID" value="MXR44029.1"/>
    <property type="molecule type" value="Genomic_DNA"/>
</dbReference>
<dbReference type="InterPro" id="IPR031303">
    <property type="entry name" value="C5_meth_CS"/>
</dbReference>
<dbReference type="InterPro" id="IPR050390">
    <property type="entry name" value="C5-Methyltransferase"/>
</dbReference>
<evidence type="ECO:0000256" key="5">
    <source>
        <dbReference type="PROSITE-ProRule" id="PRU01016"/>
    </source>
</evidence>
<organism evidence="8 9">
    <name type="scientific">Mesomycoplasma hyorhinis</name>
    <name type="common">Mycoplasma hyorhinis</name>
    <dbReference type="NCBI Taxonomy" id="2100"/>
    <lineage>
        <taxon>Bacteria</taxon>
        <taxon>Bacillati</taxon>
        <taxon>Mycoplasmatota</taxon>
        <taxon>Mycoplasmoidales</taxon>
        <taxon>Metamycoplasmataceae</taxon>
        <taxon>Mesomycoplasma</taxon>
    </lineage>
</organism>
<dbReference type="GO" id="GO:0032259">
    <property type="term" value="P:methylation"/>
    <property type="evidence" value="ECO:0007669"/>
    <property type="project" value="UniProtKB-KW"/>
</dbReference>
<dbReference type="Gene3D" id="3.90.120.10">
    <property type="entry name" value="DNA Methylase, subunit A, domain 2"/>
    <property type="match status" value="1"/>
</dbReference>
<dbReference type="InterPro" id="IPR001525">
    <property type="entry name" value="C5_MeTfrase"/>
</dbReference>
<dbReference type="CDD" id="cd00315">
    <property type="entry name" value="Cyt_C5_DNA_methylase"/>
    <property type="match status" value="1"/>
</dbReference>
<gene>
    <name evidence="8" type="ORF">DR101_03730</name>
</gene>
<dbReference type="PANTHER" id="PTHR10629">
    <property type="entry name" value="CYTOSINE-SPECIFIC METHYLTRANSFERASE"/>
    <property type="match status" value="1"/>
</dbReference>
<sequence length="333" mass="38418">MNFMKRIKAKNLQYKTISLFAGIGGFDLGFEYAGFNIIWANDIDKYACETYKANVSKNIVCGDIRVEKHNIVEHDVLLAGFPCQPFSTLGKLEGFEDEERGTLFFEIKEIIKKHKTKVVVLENVKNILHHDKGKTFKKILHELESLGYACFYHIFNSADYGLPQRRNRCFIIAILGEYFYTHDFVFPKKQELKVSTQDLLDKEVNEKYFLSKTIVKTILGKGTKNYIVEPTIDLPISKTLTATMAKMHRASQDNYVTDQINFSKNCDQNKKVNIRRLTPNECRKLQGFPDDWVQVVSDSQAYKQFGNAVSVNVSYAIAKSLIKYMDENKKPNW</sequence>
<evidence type="ECO:0000256" key="4">
    <source>
        <dbReference type="ARBA" id="ARBA00022747"/>
    </source>
</evidence>
<dbReference type="Pfam" id="PF00145">
    <property type="entry name" value="DNA_methylase"/>
    <property type="match status" value="1"/>
</dbReference>
<keyword evidence="3 5" id="KW-0949">S-adenosyl-L-methionine</keyword>
<evidence type="ECO:0000313" key="9">
    <source>
        <dbReference type="Proteomes" id="UP001193384"/>
    </source>
</evidence>
<dbReference type="InterPro" id="IPR029063">
    <property type="entry name" value="SAM-dependent_MTases_sf"/>
</dbReference>
<comment type="caution">
    <text evidence="8">The sequence shown here is derived from an EMBL/GenBank/DDBJ whole genome shotgun (WGS) entry which is preliminary data.</text>
</comment>
<dbReference type="EC" id="2.1.1.37" evidence="7"/>
<evidence type="ECO:0000256" key="2">
    <source>
        <dbReference type="ARBA" id="ARBA00022679"/>
    </source>
</evidence>
<dbReference type="GO" id="GO:0003886">
    <property type="term" value="F:DNA (cytosine-5-)-methyltransferase activity"/>
    <property type="evidence" value="ECO:0007669"/>
    <property type="project" value="UniProtKB-EC"/>
</dbReference>
<dbReference type="NCBIfam" id="TIGR00675">
    <property type="entry name" value="dcm"/>
    <property type="match status" value="1"/>
</dbReference>
<dbReference type="Gene3D" id="3.40.50.150">
    <property type="entry name" value="Vaccinia Virus protein VP39"/>
    <property type="match status" value="1"/>
</dbReference>
<keyword evidence="4" id="KW-0680">Restriction system</keyword>
<dbReference type="InterPro" id="IPR018117">
    <property type="entry name" value="C5_DNA_meth_AS"/>
</dbReference>
<evidence type="ECO:0000256" key="7">
    <source>
        <dbReference type="RuleBase" id="RU000417"/>
    </source>
</evidence>
<evidence type="ECO:0000256" key="1">
    <source>
        <dbReference type="ARBA" id="ARBA00022603"/>
    </source>
</evidence>
<name>A0ABD6IEE0_MESHY</name>
<keyword evidence="2 5" id="KW-0808">Transferase</keyword>
<dbReference type="PANTHER" id="PTHR10629:SF52">
    <property type="entry name" value="DNA (CYTOSINE-5)-METHYLTRANSFERASE 1"/>
    <property type="match status" value="1"/>
</dbReference>